<dbReference type="EMBL" id="JACFXV010000063">
    <property type="protein sequence ID" value="MBA5778585.1"/>
    <property type="molecule type" value="Genomic_DNA"/>
</dbReference>
<proteinExistence type="predicted"/>
<evidence type="ECO:0000313" key="3">
    <source>
        <dbReference type="Proteomes" id="UP000541109"/>
    </source>
</evidence>
<feature type="region of interest" description="Disordered" evidence="1">
    <location>
        <begin position="33"/>
        <end position="61"/>
    </location>
</feature>
<dbReference type="Proteomes" id="UP000541109">
    <property type="component" value="Unassembled WGS sequence"/>
</dbReference>
<sequence length="61" mass="6297">MSNRTGTLILAVCLSALVVAGCGRRSQLEQPSAAADPAVAADQLPAEPAKPDRPFILDPII</sequence>
<evidence type="ECO:0000256" key="1">
    <source>
        <dbReference type="SAM" id="MobiDB-lite"/>
    </source>
</evidence>
<evidence type="ECO:0000313" key="2">
    <source>
        <dbReference type="EMBL" id="MBA5778585.1"/>
    </source>
</evidence>
<evidence type="ECO:0008006" key="4">
    <source>
        <dbReference type="Google" id="ProtNLM"/>
    </source>
</evidence>
<accession>A0A839AHH3</accession>
<dbReference type="AlphaFoldDB" id="A0A839AHH3"/>
<dbReference type="PROSITE" id="PS51257">
    <property type="entry name" value="PROKAR_LIPOPROTEIN"/>
    <property type="match status" value="1"/>
</dbReference>
<organism evidence="2 3">
    <name type="scientific">Stappia albiluteola</name>
    <dbReference type="NCBI Taxonomy" id="2758565"/>
    <lineage>
        <taxon>Bacteria</taxon>
        <taxon>Pseudomonadati</taxon>
        <taxon>Pseudomonadota</taxon>
        <taxon>Alphaproteobacteria</taxon>
        <taxon>Hyphomicrobiales</taxon>
        <taxon>Stappiaceae</taxon>
        <taxon>Stappia</taxon>
    </lineage>
</organism>
<dbReference type="RefSeq" id="WP_182167007.1">
    <property type="nucleotide sequence ID" value="NZ_JACFXV010000063.1"/>
</dbReference>
<comment type="caution">
    <text evidence="2">The sequence shown here is derived from an EMBL/GenBank/DDBJ whole genome shotgun (WGS) entry which is preliminary data.</text>
</comment>
<keyword evidence="3" id="KW-1185">Reference proteome</keyword>
<feature type="compositionally biased region" description="Low complexity" evidence="1">
    <location>
        <begin position="33"/>
        <end position="46"/>
    </location>
</feature>
<protein>
    <recommendedName>
        <fullName evidence="4">Lipoprotein</fullName>
    </recommendedName>
</protein>
<name>A0A839AHH3_9HYPH</name>
<reference evidence="2 3" key="1">
    <citation type="submission" date="2020-07" db="EMBL/GenBank/DDBJ databases">
        <title>Stappia sp., F7233, whole genome shotgun sequencing project.</title>
        <authorList>
            <person name="Jiang S."/>
            <person name="Liu Z.W."/>
            <person name="Du Z.J."/>
        </authorList>
    </citation>
    <scope>NUCLEOTIDE SEQUENCE [LARGE SCALE GENOMIC DNA]</scope>
    <source>
        <strain evidence="2 3">F7233</strain>
    </source>
</reference>
<gene>
    <name evidence="2" type="ORF">H2509_15760</name>
</gene>